<comment type="caution">
    <text evidence="1">The sequence shown here is derived from an EMBL/GenBank/DDBJ whole genome shotgun (WGS) entry which is preliminary data.</text>
</comment>
<proteinExistence type="predicted"/>
<gene>
    <name evidence="1" type="ORF">ANE_LOCUS27682</name>
</gene>
<dbReference type="EMBL" id="CABITT030000008">
    <property type="protein sequence ID" value="VVB17238.1"/>
    <property type="molecule type" value="Genomic_DNA"/>
</dbReference>
<evidence type="ECO:0000313" key="2">
    <source>
        <dbReference type="Proteomes" id="UP000489600"/>
    </source>
</evidence>
<organism evidence="1 2">
    <name type="scientific">Arabis nemorensis</name>
    <dbReference type="NCBI Taxonomy" id="586526"/>
    <lineage>
        <taxon>Eukaryota</taxon>
        <taxon>Viridiplantae</taxon>
        <taxon>Streptophyta</taxon>
        <taxon>Embryophyta</taxon>
        <taxon>Tracheophyta</taxon>
        <taxon>Spermatophyta</taxon>
        <taxon>Magnoliopsida</taxon>
        <taxon>eudicotyledons</taxon>
        <taxon>Gunneridae</taxon>
        <taxon>Pentapetalae</taxon>
        <taxon>rosids</taxon>
        <taxon>malvids</taxon>
        <taxon>Brassicales</taxon>
        <taxon>Brassicaceae</taxon>
        <taxon>Arabideae</taxon>
        <taxon>Arabis</taxon>
    </lineage>
</organism>
<reference evidence="1" key="1">
    <citation type="submission" date="2019-07" db="EMBL/GenBank/DDBJ databases">
        <authorList>
            <person name="Dittberner H."/>
        </authorList>
    </citation>
    <scope>NUCLEOTIDE SEQUENCE [LARGE SCALE GENOMIC DNA]</scope>
</reference>
<evidence type="ECO:0000313" key="1">
    <source>
        <dbReference type="EMBL" id="VVB17238.1"/>
    </source>
</evidence>
<dbReference type="AlphaFoldDB" id="A0A565CU46"/>
<name>A0A565CU46_9BRAS</name>
<dbReference type="Proteomes" id="UP000489600">
    <property type="component" value="Unassembled WGS sequence"/>
</dbReference>
<keyword evidence="2" id="KW-1185">Reference proteome</keyword>
<accession>A0A565CU46</accession>
<sequence length="161" mass="17732">MFFDRFSDNKFSTTEMTIPLTVRPLSFSSNGNPRVDRMEVHGLWEKQVSTMDKTSPLPEPPDPPWCGPDSSLLIRLHRRCFSFAHLAKSQVLCFISCSFDCENHSSPSFQLVSAGAPLITPTDSTPALSATRSLVAQNRRHPLAISSPSAVKSISLEGRLG</sequence>
<protein>
    <submittedName>
        <fullName evidence="1">Uncharacterized protein</fullName>
    </submittedName>
</protein>